<dbReference type="FunFam" id="3.90.850.10:FF:000002">
    <property type="entry name" value="2-hydroxyhepta-2,4-diene-1,7-dioate isomerase"/>
    <property type="match status" value="1"/>
</dbReference>
<dbReference type="PANTHER" id="PTHR11820">
    <property type="entry name" value="ACYLPYRUVASE"/>
    <property type="match status" value="1"/>
</dbReference>
<name>A0A1J5QKB5_9ZZZZ</name>
<evidence type="ECO:0000256" key="1">
    <source>
        <dbReference type="ARBA" id="ARBA00022723"/>
    </source>
</evidence>
<keyword evidence="1" id="KW-0479">Metal-binding</keyword>
<dbReference type="InterPro" id="IPR018833">
    <property type="entry name" value="Rv2993c-like_N"/>
</dbReference>
<comment type="caution">
    <text evidence="5">The sequence shown here is derived from an EMBL/GenBank/DDBJ whole genome shotgun (WGS) entry which is preliminary data.</text>
</comment>
<dbReference type="Pfam" id="PF01557">
    <property type="entry name" value="FAA_hydrolase"/>
    <property type="match status" value="1"/>
</dbReference>
<dbReference type="InterPro" id="IPR011234">
    <property type="entry name" value="Fumarylacetoacetase-like_C"/>
</dbReference>
<proteinExistence type="predicted"/>
<dbReference type="GO" id="GO:0050385">
    <property type="term" value="F:ureidoglycolate lyase activity"/>
    <property type="evidence" value="ECO:0007669"/>
    <property type="project" value="UniProtKB-EC"/>
</dbReference>
<gene>
    <name evidence="5" type="ORF">GALL_342720</name>
</gene>
<dbReference type="SUPFAM" id="SSF56529">
    <property type="entry name" value="FAH"/>
    <property type="match status" value="1"/>
</dbReference>
<feature type="domain" description="Fumarylacetoacetase-like C-terminal" evidence="3">
    <location>
        <begin position="70"/>
        <end position="264"/>
    </location>
</feature>
<dbReference type="Pfam" id="PF10370">
    <property type="entry name" value="Rv2993c-like_N"/>
    <property type="match status" value="1"/>
</dbReference>
<dbReference type="EMBL" id="MLJW01000660">
    <property type="protein sequence ID" value="OIQ83920.1"/>
    <property type="molecule type" value="Genomic_DNA"/>
</dbReference>
<dbReference type="Gene3D" id="3.90.850.10">
    <property type="entry name" value="Fumarylacetoacetase-like, C-terminal domain"/>
    <property type="match status" value="1"/>
</dbReference>
<feature type="region of interest" description="Disordered" evidence="2">
    <location>
        <begin position="1"/>
        <end position="20"/>
    </location>
</feature>
<dbReference type="AlphaFoldDB" id="A0A1J5QKB5"/>
<dbReference type="GO" id="GO:0016853">
    <property type="term" value="F:isomerase activity"/>
    <property type="evidence" value="ECO:0007669"/>
    <property type="project" value="UniProtKB-ARBA"/>
</dbReference>
<reference evidence="5" key="1">
    <citation type="submission" date="2016-10" db="EMBL/GenBank/DDBJ databases">
        <title>Sequence of Gallionella enrichment culture.</title>
        <authorList>
            <person name="Poehlein A."/>
            <person name="Muehling M."/>
            <person name="Daniel R."/>
        </authorList>
    </citation>
    <scope>NUCLEOTIDE SEQUENCE</scope>
</reference>
<dbReference type="GO" id="GO:0046872">
    <property type="term" value="F:metal ion binding"/>
    <property type="evidence" value="ECO:0007669"/>
    <property type="project" value="UniProtKB-KW"/>
</dbReference>
<evidence type="ECO:0000313" key="5">
    <source>
        <dbReference type="EMBL" id="OIQ83920.1"/>
    </source>
</evidence>
<accession>A0A1J5QKB5</accession>
<dbReference type="EC" id="4.3.2.3" evidence="5"/>
<sequence length="268" mass="28859">MRIARFTPPADPEGQRSTDPLYGIIGRSPEGEETVLKITGDPIYAGIHPTGEVFALADVRLLAPVIPRSKVVCVGRNYADHAAEFGGEVPPEPLLFLKPNTSVIGPQDAIVWPRQSKRVDHEGELAIVIGRLCKDVPREKASEVIFGYTIANDVTARDLQKSDGQWSRAKGFDTFCPLGPWIETELDPSDLAISVTVDGELRQSGRTSDMIFKIDEIIEYASAAFTLLPGDVILTGTPAGVGILPPGCSVSVTIENIGTLENKVISRG</sequence>
<evidence type="ECO:0000259" key="4">
    <source>
        <dbReference type="Pfam" id="PF10370"/>
    </source>
</evidence>
<evidence type="ECO:0000256" key="2">
    <source>
        <dbReference type="SAM" id="MobiDB-lite"/>
    </source>
</evidence>
<dbReference type="Gene3D" id="2.30.30.370">
    <property type="entry name" value="FAH"/>
    <property type="match status" value="1"/>
</dbReference>
<dbReference type="InterPro" id="IPR036663">
    <property type="entry name" value="Fumarylacetoacetase_C_sf"/>
</dbReference>
<dbReference type="PANTHER" id="PTHR11820:SF7">
    <property type="entry name" value="ACYLPYRUVASE FAHD1, MITOCHONDRIAL"/>
    <property type="match status" value="1"/>
</dbReference>
<organism evidence="5">
    <name type="scientific">mine drainage metagenome</name>
    <dbReference type="NCBI Taxonomy" id="410659"/>
    <lineage>
        <taxon>unclassified sequences</taxon>
        <taxon>metagenomes</taxon>
        <taxon>ecological metagenomes</taxon>
    </lineage>
</organism>
<keyword evidence="5" id="KW-0456">Lyase</keyword>
<dbReference type="GO" id="GO:0018773">
    <property type="term" value="F:acetylpyruvate hydrolase activity"/>
    <property type="evidence" value="ECO:0007669"/>
    <property type="project" value="TreeGrafter"/>
</dbReference>
<protein>
    <submittedName>
        <fullName evidence="5">Ureidoglycolate lyase</fullName>
        <ecNumber evidence="5">4.3.2.3</ecNumber>
    </submittedName>
</protein>
<evidence type="ECO:0000259" key="3">
    <source>
        <dbReference type="Pfam" id="PF01557"/>
    </source>
</evidence>
<feature type="domain" description="Rv2993c-like N-terminal" evidence="4">
    <location>
        <begin position="1"/>
        <end position="64"/>
    </location>
</feature>
<dbReference type="GO" id="GO:0019752">
    <property type="term" value="P:carboxylic acid metabolic process"/>
    <property type="evidence" value="ECO:0007669"/>
    <property type="project" value="UniProtKB-ARBA"/>
</dbReference>